<geneLocation type="plasmid" evidence="3">
    <name>pemeittgr7c</name>
</geneLocation>
<accession>A0A859R4I7</accession>
<dbReference type="CDD" id="cd03801">
    <property type="entry name" value="GT4_PimA-like"/>
    <property type="match status" value="1"/>
</dbReference>
<protein>
    <submittedName>
        <fullName evidence="2">Glycosyltransferase family 4 protein</fullName>
    </submittedName>
</protein>
<dbReference type="EMBL" id="CP041241">
    <property type="protein sequence ID" value="QLL65811.1"/>
    <property type="molecule type" value="Genomic_DNA"/>
</dbReference>
<dbReference type="GO" id="GO:0016757">
    <property type="term" value="F:glycosyltransferase activity"/>
    <property type="evidence" value="ECO:0007669"/>
    <property type="project" value="TreeGrafter"/>
</dbReference>
<dbReference type="AlphaFoldDB" id="A0A859R4I7"/>
<name>A0A859R4I7_9HYPH</name>
<keyword evidence="2" id="KW-0614">Plasmid</keyword>
<feature type="domain" description="Glycosyltransferase subfamily 4-like N-terminal" evidence="1">
    <location>
        <begin position="67"/>
        <end position="165"/>
    </location>
</feature>
<dbReference type="InterPro" id="IPR050194">
    <property type="entry name" value="Glycosyltransferase_grp1"/>
</dbReference>
<reference evidence="2 3" key="1">
    <citation type="submission" date="2019-06" db="EMBL/GenBank/DDBJ databases">
        <title>Complete genome sequence of Ensifer mexicanus ITTG R7 isolated from nodules of Acacia angustissima (Mill.) Kuntze.</title>
        <authorList>
            <person name="Rincon-Rosales R."/>
            <person name="Rogel M.A."/>
            <person name="Guerrero G."/>
            <person name="Rincon-Molina C.I."/>
            <person name="Lopez-Lopez A."/>
            <person name="Martinez-Romero E."/>
        </authorList>
    </citation>
    <scope>NUCLEOTIDE SEQUENCE [LARGE SCALE GENOMIC DNA]</scope>
    <source>
        <strain evidence="2 3">ITTG R7</strain>
        <plasmid evidence="3">pemeittgr7c</plasmid>
    </source>
</reference>
<proteinExistence type="predicted"/>
<keyword evidence="3" id="KW-1185">Reference proteome</keyword>
<organism evidence="2 3">
    <name type="scientific">Sinorhizobium mexicanum</name>
    <dbReference type="NCBI Taxonomy" id="375549"/>
    <lineage>
        <taxon>Bacteria</taxon>
        <taxon>Pseudomonadati</taxon>
        <taxon>Pseudomonadota</taxon>
        <taxon>Alphaproteobacteria</taxon>
        <taxon>Hyphomicrobiales</taxon>
        <taxon>Rhizobiaceae</taxon>
        <taxon>Sinorhizobium/Ensifer group</taxon>
        <taxon>Sinorhizobium</taxon>
    </lineage>
</organism>
<dbReference type="InterPro" id="IPR028098">
    <property type="entry name" value="Glyco_trans_4-like_N"/>
</dbReference>
<sequence length="470" mass="51504">MHLVCRRRVRHSSSAKVRGCKERHSQRYAGATFLCHFHETQGRLGRQQADTGTKALRVLVYPHDLSIGGSQINAIDLAAAVAAAGHEVIVYGIPGPLVSYIEERGLRYVPARPLKYRPAPSRIVQIAALAQSEHIDLIHAYEWPTCLDAYYGAGLLLKVPLLCTVLSMQVPPHVPASVPLIMGTSDLAIEARKTHRGQVWVIEPPIDVDHDTPFVDGSAFRNKHGVADNEFLVVSVSRLAIDLKLDALVRAIDAVDMLAGSYPLRLILLGDGPAREALTARAAVVNRRHEREVVVLPGADLDPRSAYAAADLVIGMGSSALRALAIARPLIVQGEQAFSEIFEPSTFDLFLRQGFYGLADGAAGAGRLAAQMEELIRDPARRAALGRFGREMVTKRFGLQRAARIQLDVYDRVLANPPLCRFVEALHSARLSLMLEIVNHDPFRKRAKGSREQEILLTVRSGSWPPVLGE</sequence>
<dbReference type="PANTHER" id="PTHR45947">
    <property type="entry name" value="SULFOQUINOVOSYL TRANSFERASE SQD2"/>
    <property type="match status" value="1"/>
</dbReference>
<dbReference type="PANTHER" id="PTHR45947:SF3">
    <property type="entry name" value="SULFOQUINOVOSYL TRANSFERASE SQD2"/>
    <property type="match status" value="1"/>
</dbReference>
<evidence type="ECO:0000313" key="3">
    <source>
        <dbReference type="Proteomes" id="UP000510721"/>
    </source>
</evidence>
<dbReference type="Proteomes" id="UP000510721">
    <property type="component" value="Plasmid pEmeITTGR7c"/>
</dbReference>
<dbReference type="SUPFAM" id="SSF53756">
    <property type="entry name" value="UDP-Glycosyltransferase/glycogen phosphorylase"/>
    <property type="match status" value="1"/>
</dbReference>
<gene>
    <name evidence="2" type="ORF">FKV68_31545</name>
</gene>
<evidence type="ECO:0000259" key="1">
    <source>
        <dbReference type="Pfam" id="PF13439"/>
    </source>
</evidence>
<keyword evidence="2" id="KW-0808">Transferase</keyword>
<evidence type="ECO:0000313" key="2">
    <source>
        <dbReference type="EMBL" id="QLL65811.1"/>
    </source>
</evidence>
<dbReference type="KEGG" id="emx:FKV68_31545"/>
<dbReference type="Pfam" id="PF13439">
    <property type="entry name" value="Glyco_transf_4"/>
    <property type="match status" value="1"/>
</dbReference>
<dbReference type="Gene3D" id="3.40.50.2000">
    <property type="entry name" value="Glycogen Phosphorylase B"/>
    <property type="match status" value="2"/>
</dbReference>